<reference evidence="1 2" key="1">
    <citation type="submission" date="2020-08" db="EMBL/GenBank/DDBJ databases">
        <title>Genomic Encyclopedia of Type Strains, Phase IV (KMG-IV): sequencing the most valuable type-strain genomes for metagenomic binning, comparative biology and taxonomic classification.</title>
        <authorList>
            <person name="Goeker M."/>
        </authorList>
    </citation>
    <scope>NUCLEOTIDE SEQUENCE [LARGE SCALE GENOMIC DNA]</scope>
    <source>
        <strain evidence="1 2">DSM 29854</strain>
    </source>
</reference>
<proteinExistence type="predicted"/>
<keyword evidence="2" id="KW-1185">Reference proteome</keyword>
<gene>
    <name evidence="1" type="ORF">FHS90_003598</name>
</gene>
<protein>
    <recommendedName>
        <fullName evidence="3">Lipoprotein</fullName>
    </recommendedName>
</protein>
<dbReference type="PROSITE" id="PS51257">
    <property type="entry name" value="PROKAR_LIPOPROTEIN"/>
    <property type="match status" value="1"/>
</dbReference>
<dbReference type="EMBL" id="JACJIQ010000016">
    <property type="protein sequence ID" value="MBA9078868.1"/>
    <property type="molecule type" value="Genomic_DNA"/>
</dbReference>
<evidence type="ECO:0000313" key="2">
    <source>
        <dbReference type="Proteomes" id="UP000563094"/>
    </source>
</evidence>
<evidence type="ECO:0008006" key="3">
    <source>
        <dbReference type="Google" id="ProtNLM"/>
    </source>
</evidence>
<dbReference type="Proteomes" id="UP000563094">
    <property type="component" value="Unassembled WGS sequence"/>
</dbReference>
<dbReference type="RefSeq" id="WP_153042739.1">
    <property type="nucleotide sequence ID" value="NZ_JACJIQ010000016.1"/>
</dbReference>
<name>A0A839GWS6_9BACT</name>
<evidence type="ECO:0000313" key="1">
    <source>
        <dbReference type="EMBL" id="MBA9078868.1"/>
    </source>
</evidence>
<dbReference type="AlphaFoldDB" id="A0A839GWS6"/>
<accession>A0A839GWS6</accession>
<organism evidence="1 2">
    <name type="scientific">Rufibacter quisquiliarum</name>
    <dbReference type="NCBI Taxonomy" id="1549639"/>
    <lineage>
        <taxon>Bacteria</taxon>
        <taxon>Pseudomonadati</taxon>
        <taxon>Bacteroidota</taxon>
        <taxon>Cytophagia</taxon>
        <taxon>Cytophagales</taxon>
        <taxon>Hymenobacteraceae</taxon>
        <taxon>Rufibacter</taxon>
    </lineage>
</organism>
<sequence length="118" mass="12678">MHKIKGSLACLLLLIGAAGCSEEEVASDCYPAVVKDQGCGTVLAILDVRAAEVLGVKPKDDSVWVNTFSLPPVYQVPGKRLFVRVANVPKNETPSCPGFIPVVYPHVRLLSFQEAPCQ</sequence>
<comment type="caution">
    <text evidence="1">The sequence shown here is derived from an EMBL/GenBank/DDBJ whole genome shotgun (WGS) entry which is preliminary data.</text>
</comment>